<dbReference type="PROSITE" id="PS50192">
    <property type="entry name" value="T_SNARE"/>
    <property type="match status" value="1"/>
</dbReference>
<evidence type="ECO:0000259" key="9">
    <source>
        <dbReference type="PROSITE" id="PS50192"/>
    </source>
</evidence>
<dbReference type="GO" id="GO:0004888">
    <property type="term" value="F:transmembrane signaling receptor activity"/>
    <property type="evidence" value="ECO:0007669"/>
    <property type="project" value="InterPro"/>
</dbReference>
<protein>
    <submittedName>
        <fullName evidence="12">Methyl-accepting chemotaxis protein</fullName>
    </submittedName>
</protein>
<keyword evidence="7" id="KW-0812">Transmembrane</keyword>
<dbReference type="PROSITE" id="PS50111">
    <property type="entry name" value="CHEMOTAXIS_TRANSDUC_2"/>
    <property type="match status" value="1"/>
</dbReference>
<feature type="transmembrane region" description="Helical" evidence="7">
    <location>
        <begin position="196"/>
        <end position="217"/>
    </location>
</feature>
<gene>
    <name evidence="12" type="ORF">D3868_17320</name>
    <name evidence="11" type="ORF">SIM66_12975</name>
</gene>
<dbReference type="CDD" id="cd06225">
    <property type="entry name" value="HAMP"/>
    <property type="match status" value="1"/>
</dbReference>
<dbReference type="Gene3D" id="1.10.287.950">
    <property type="entry name" value="Methyl-accepting chemotaxis protein"/>
    <property type="match status" value="1"/>
</dbReference>
<evidence type="ECO:0000256" key="3">
    <source>
        <dbReference type="ARBA" id="ARBA00023224"/>
    </source>
</evidence>
<dbReference type="RefSeq" id="WP_035677366.1">
    <property type="nucleotide sequence ID" value="NZ_CP012915.1"/>
</dbReference>
<dbReference type="Proteomes" id="UP000298774">
    <property type="component" value="Plasmid p1"/>
</dbReference>
<feature type="domain" description="Methyl-accepting transducer" evidence="8">
    <location>
        <begin position="311"/>
        <end position="547"/>
    </location>
</feature>
<evidence type="ECO:0000259" key="10">
    <source>
        <dbReference type="PROSITE" id="PS50885"/>
    </source>
</evidence>
<dbReference type="CDD" id="cd19411">
    <property type="entry name" value="MCP2201-like_sensor"/>
    <property type="match status" value="1"/>
</dbReference>
<comment type="similarity">
    <text evidence="4">Belongs to the methyl-accepting chemotaxis (MCP) protein family.</text>
</comment>
<dbReference type="InterPro" id="IPR047347">
    <property type="entry name" value="YvaQ-like_sensor"/>
</dbReference>
<evidence type="ECO:0000313" key="13">
    <source>
        <dbReference type="Proteomes" id="UP000298774"/>
    </source>
</evidence>
<dbReference type="GeneID" id="56451380"/>
<keyword evidence="14" id="KW-1185">Reference proteome</keyword>
<dbReference type="Pfam" id="PF12729">
    <property type="entry name" value="4HB_MCP_1"/>
    <property type="match status" value="1"/>
</dbReference>
<evidence type="ECO:0000313" key="11">
    <source>
        <dbReference type="EMBL" id="MDX5952098.1"/>
    </source>
</evidence>
<dbReference type="AlphaFoldDB" id="A0A0P0ETG9"/>
<evidence type="ECO:0000256" key="5">
    <source>
        <dbReference type="PROSITE-ProRule" id="PRU00284"/>
    </source>
</evidence>
<comment type="subcellular location">
    <subcellularLocation>
        <location evidence="1">Cell inner membrane</location>
        <topology evidence="1">Multi-pass membrane protein</topology>
    </subcellularLocation>
</comment>
<dbReference type="Pfam" id="PF00015">
    <property type="entry name" value="MCPsignal"/>
    <property type="match status" value="1"/>
</dbReference>
<dbReference type="InterPro" id="IPR000727">
    <property type="entry name" value="T_SNARE_dom"/>
</dbReference>
<dbReference type="PANTHER" id="PTHR32089:SF112">
    <property type="entry name" value="LYSOZYME-LIKE PROTEIN-RELATED"/>
    <property type="match status" value="1"/>
</dbReference>
<evidence type="ECO:0000256" key="4">
    <source>
        <dbReference type="ARBA" id="ARBA00029447"/>
    </source>
</evidence>
<dbReference type="InterPro" id="IPR004090">
    <property type="entry name" value="Chemotax_Me-accpt_rcpt"/>
</dbReference>
<dbReference type="EMBL" id="CP032340">
    <property type="protein sequence ID" value="QCO10817.1"/>
    <property type="molecule type" value="Genomic_DNA"/>
</dbReference>
<evidence type="ECO:0000256" key="1">
    <source>
        <dbReference type="ARBA" id="ARBA00004429"/>
    </source>
</evidence>
<sequence length="567" mass="60148">MNWFRNAKVGLRLMLSFSSILVLMVALAAIAIYKVNSINDSLSTINDVNNVKQRYAINFRGSVHDRAISLRDVTLLSDAAALKAELATIDRLAADYARSAEQLDRMFAVGTHITAKERDILASIKETEAKTLPLARGVIEARQAGDAARAVKILVEQARPGFTEWLARINAFIDLQEAESQAVAKHARTVSESFQVLMISLCAVTVLLGAGLAWWSILTVRPLRRLTDTTLKLAEGDLSIEVPQATSRDEVGEIIRAVQVFKDNMVRARRMESEKEETERRAEAEKREAMNGLADQFERSVGSIVELVSHAAAELEGAAQTLNATMERANDQAGTVAAAATQATANVESVATACGELAGSVSSIGQQVRQSADIANRAVRNAEDTQATAEGLVSTSQKIGEVVQLINSIAQQTNLLALNATIEAARAGEAGKGFAVVASEVKNLANQTAKATEDITAQIAGVQDVTLRTVQSIREIAQVIGESSQIADDIAQAVEQQGIATQEIARNVQQASAGTAEVSGAIVQVSGAASQGGTAAGRVLGSAQELSRSAARLRAEVSGFLAKVRAA</sequence>
<dbReference type="PANTHER" id="PTHR32089">
    <property type="entry name" value="METHYL-ACCEPTING CHEMOTAXIS PROTEIN MCPB"/>
    <property type="match status" value="1"/>
</dbReference>
<feature type="transmembrane region" description="Helical" evidence="7">
    <location>
        <begin position="12"/>
        <end position="33"/>
    </location>
</feature>
<feature type="domain" description="T-SNARE coiled-coil homology" evidence="9">
    <location>
        <begin position="463"/>
        <end position="525"/>
    </location>
</feature>
<feature type="domain" description="HAMP" evidence="10">
    <location>
        <begin position="217"/>
        <end position="270"/>
    </location>
</feature>
<feature type="region of interest" description="Disordered" evidence="6">
    <location>
        <begin position="269"/>
        <end position="288"/>
    </location>
</feature>
<reference evidence="12 13" key="1">
    <citation type="submission" date="2018-09" db="EMBL/GenBank/DDBJ databases">
        <title>Whole genome based analysis of evolution and adaptive divergence in Indian and Brazilian strains of Azospirillum brasilense.</title>
        <authorList>
            <person name="Singh C."/>
            <person name="Tripathi A.K."/>
        </authorList>
    </citation>
    <scope>NUCLEOTIDE SEQUENCE [LARGE SCALE GENOMIC DNA]</scope>
    <source>
        <strain evidence="12 13">MTCC4038</strain>
        <plasmid evidence="12 13">p1</plasmid>
    </source>
</reference>
<keyword evidence="3 5" id="KW-0807">Transducer</keyword>
<name>A0A0P0ETG9_AZOBR</name>
<keyword evidence="2" id="KW-0997">Cell inner membrane</keyword>
<keyword evidence="7" id="KW-1133">Transmembrane helix</keyword>
<evidence type="ECO:0000256" key="2">
    <source>
        <dbReference type="ARBA" id="ARBA00022519"/>
    </source>
</evidence>
<reference evidence="11 14" key="2">
    <citation type="submission" date="2023-11" db="EMBL/GenBank/DDBJ databases">
        <title>MicrobeMod: A computational toolkit for identifying prokaryotic methylation and restriction-modification with nanopore sequencing.</title>
        <authorList>
            <person name="Crits-Christoph A."/>
            <person name="Kang S.C."/>
            <person name="Lee H."/>
            <person name="Ostrov N."/>
        </authorList>
    </citation>
    <scope>NUCLEOTIDE SEQUENCE [LARGE SCALE GENOMIC DNA]</scope>
    <source>
        <strain evidence="11 14">ATCC 29145</strain>
    </source>
</reference>
<dbReference type="Pfam" id="PF00672">
    <property type="entry name" value="HAMP"/>
    <property type="match status" value="1"/>
</dbReference>
<dbReference type="Proteomes" id="UP001277471">
    <property type="component" value="Unassembled WGS sequence"/>
</dbReference>
<evidence type="ECO:0000256" key="7">
    <source>
        <dbReference type="SAM" id="Phobius"/>
    </source>
</evidence>
<dbReference type="EMBL" id="JAWXYC010000003">
    <property type="protein sequence ID" value="MDX5952098.1"/>
    <property type="molecule type" value="Genomic_DNA"/>
</dbReference>
<keyword evidence="2" id="KW-1003">Cell membrane</keyword>
<dbReference type="InterPro" id="IPR004089">
    <property type="entry name" value="MCPsignal_dom"/>
</dbReference>
<evidence type="ECO:0000259" key="8">
    <source>
        <dbReference type="PROSITE" id="PS50111"/>
    </source>
</evidence>
<dbReference type="InterPro" id="IPR024478">
    <property type="entry name" value="HlyB_4HB_MCP"/>
</dbReference>
<organism evidence="12 13">
    <name type="scientific">Azospirillum brasilense</name>
    <dbReference type="NCBI Taxonomy" id="192"/>
    <lineage>
        <taxon>Bacteria</taxon>
        <taxon>Pseudomonadati</taxon>
        <taxon>Pseudomonadota</taxon>
        <taxon>Alphaproteobacteria</taxon>
        <taxon>Rhodospirillales</taxon>
        <taxon>Azospirillaceae</taxon>
        <taxon>Azospirillum</taxon>
    </lineage>
</organism>
<evidence type="ECO:0000313" key="12">
    <source>
        <dbReference type="EMBL" id="QCO10817.1"/>
    </source>
</evidence>
<evidence type="ECO:0000313" key="14">
    <source>
        <dbReference type="Proteomes" id="UP001277471"/>
    </source>
</evidence>
<dbReference type="SMART" id="SM00304">
    <property type="entry name" value="HAMP"/>
    <property type="match status" value="1"/>
</dbReference>
<dbReference type="GO" id="GO:0006935">
    <property type="term" value="P:chemotaxis"/>
    <property type="evidence" value="ECO:0007669"/>
    <property type="project" value="InterPro"/>
</dbReference>
<dbReference type="GO" id="GO:0005886">
    <property type="term" value="C:plasma membrane"/>
    <property type="evidence" value="ECO:0007669"/>
    <property type="project" value="UniProtKB-SubCell"/>
</dbReference>
<dbReference type="GO" id="GO:0007165">
    <property type="term" value="P:signal transduction"/>
    <property type="evidence" value="ECO:0007669"/>
    <property type="project" value="UniProtKB-KW"/>
</dbReference>
<dbReference type="InterPro" id="IPR003660">
    <property type="entry name" value="HAMP_dom"/>
</dbReference>
<evidence type="ECO:0000256" key="6">
    <source>
        <dbReference type="SAM" id="MobiDB-lite"/>
    </source>
</evidence>
<dbReference type="PRINTS" id="PR00260">
    <property type="entry name" value="CHEMTRNSDUCR"/>
</dbReference>
<dbReference type="PROSITE" id="PS50885">
    <property type="entry name" value="HAMP"/>
    <property type="match status" value="1"/>
</dbReference>
<keyword evidence="7" id="KW-0472">Membrane</keyword>
<proteinExistence type="inferred from homology"/>
<dbReference type="SMART" id="SM00283">
    <property type="entry name" value="MA"/>
    <property type="match status" value="1"/>
</dbReference>
<dbReference type="SUPFAM" id="SSF58104">
    <property type="entry name" value="Methyl-accepting chemotaxis protein (MCP) signaling domain"/>
    <property type="match status" value="1"/>
</dbReference>
<dbReference type="KEGG" id="abf:AMK58_19980"/>
<geneLocation type="plasmid" evidence="12 13">
    <name>p1</name>
</geneLocation>
<accession>A0A0P0ETG9</accession>
<keyword evidence="12" id="KW-0614">Plasmid</keyword>
<dbReference type="Gene3D" id="6.10.340.10">
    <property type="match status" value="1"/>
</dbReference>